<comment type="cofactor">
    <cofactor evidence="1 5">
        <name>Zn(2+)</name>
        <dbReference type="ChEBI" id="CHEBI:29105"/>
    </cofactor>
</comment>
<dbReference type="Gene3D" id="3.40.50.720">
    <property type="entry name" value="NAD(P)-binding Rossmann-like Domain"/>
    <property type="match status" value="1"/>
</dbReference>
<dbReference type="Gene3D" id="3.90.180.10">
    <property type="entry name" value="Medium-chain alcohol dehydrogenases, catalytic domain"/>
    <property type="match status" value="1"/>
</dbReference>
<comment type="similarity">
    <text evidence="5">Belongs to the zinc-containing alcohol dehydrogenase family.</text>
</comment>
<name>A0A1I4AJU6_9ACTN</name>
<protein>
    <submittedName>
        <fullName evidence="7">L-iditol 2-dehydrogenase</fullName>
    </submittedName>
</protein>
<gene>
    <name evidence="7" type="ORF">SAMN04488085_102251</name>
</gene>
<dbReference type="GO" id="GO:0016491">
    <property type="term" value="F:oxidoreductase activity"/>
    <property type="evidence" value="ECO:0007669"/>
    <property type="project" value="UniProtKB-KW"/>
</dbReference>
<dbReference type="InterPro" id="IPR036291">
    <property type="entry name" value="NAD(P)-bd_dom_sf"/>
</dbReference>
<dbReference type="EMBL" id="FOSW01000002">
    <property type="protein sequence ID" value="SFK56247.1"/>
    <property type="molecule type" value="Genomic_DNA"/>
</dbReference>
<evidence type="ECO:0000256" key="2">
    <source>
        <dbReference type="ARBA" id="ARBA00022723"/>
    </source>
</evidence>
<dbReference type="Proteomes" id="UP000199152">
    <property type="component" value="Unassembled WGS sequence"/>
</dbReference>
<reference evidence="7 8" key="1">
    <citation type="submission" date="2016-10" db="EMBL/GenBank/DDBJ databases">
        <authorList>
            <person name="de Groot N.N."/>
        </authorList>
    </citation>
    <scope>NUCLEOTIDE SEQUENCE [LARGE SCALE GENOMIC DNA]</scope>
    <source>
        <strain evidence="7 8">DSM 45317</strain>
    </source>
</reference>
<evidence type="ECO:0000313" key="8">
    <source>
        <dbReference type="Proteomes" id="UP000199152"/>
    </source>
</evidence>
<dbReference type="InterPro" id="IPR013154">
    <property type="entry name" value="ADH-like_N"/>
</dbReference>
<dbReference type="SMART" id="SM00829">
    <property type="entry name" value="PKS_ER"/>
    <property type="match status" value="1"/>
</dbReference>
<dbReference type="Pfam" id="PF00107">
    <property type="entry name" value="ADH_zinc_N"/>
    <property type="match status" value="1"/>
</dbReference>
<proteinExistence type="inferred from homology"/>
<evidence type="ECO:0000256" key="1">
    <source>
        <dbReference type="ARBA" id="ARBA00001947"/>
    </source>
</evidence>
<dbReference type="RefSeq" id="WP_091321471.1">
    <property type="nucleotide sequence ID" value="NZ_FOSW01000002.1"/>
</dbReference>
<evidence type="ECO:0000256" key="4">
    <source>
        <dbReference type="ARBA" id="ARBA00023002"/>
    </source>
</evidence>
<organism evidence="7 8">
    <name type="scientific">Geodermatophilus ruber</name>
    <dbReference type="NCBI Taxonomy" id="504800"/>
    <lineage>
        <taxon>Bacteria</taxon>
        <taxon>Bacillati</taxon>
        <taxon>Actinomycetota</taxon>
        <taxon>Actinomycetes</taxon>
        <taxon>Geodermatophilales</taxon>
        <taxon>Geodermatophilaceae</taxon>
        <taxon>Geodermatophilus</taxon>
    </lineage>
</organism>
<dbReference type="OrthoDB" id="9787435at2"/>
<dbReference type="InterPro" id="IPR013149">
    <property type="entry name" value="ADH-like_C"/>
</dbReference>
<feature type="domain" description="Enoyl reductase (ER)" evidence="6">
    <location>
        <begin position="10"/>
        <end position="321"/>
    </location>
</feature>
<evidence type="ECO:0000259" key="6">
    <source>
        <dbReference type="SMART" id="SM00829"/>
    </source>
</evidence>
<dbReference type="InterPro" id="IPR050129">
    <property type="entry name" value="Zn_alcohol_dh"/>
</dbReference>
<dbReference type="InterPro" id="IPR011032">
    <property type="entry name" value="GroES-like_sf"/>
</dbReference>
<dbReference type="PANTHER" id="PTHR43401:SF2">
    <property type="entry name" value="L-THREONINE 3-DEHYDROGENASE"/>
    <property type="match status" value="1"/>
</dbReference>
<evidence type="ECO:0000256" key="3">
    <source>
        <dbReference type="ARBA" id="ARBA00022833"/>
    </source>
</evidence>
<dbReference type="GO" id="GO:0008270">
    <property type="term" value="F:zinc ion binding"/>
    <property type="evidence" value="ECO:0007669"/>
    <property type="project" value="InterPro"/>
</dbReference>
<keyword evidence="3 5" id="KW-0862">Zinc</keyword>
<sequence length="325" mass="34053">MHAAVLTAPGQLRSVQLPEPDCGPQDVLVRMRGLGLCGTDLAVYSGARIPPTGSWLMGHEGVGEIVAVGSQVHDRAVGDQVAIEPNYCCGRCRACRAELTSSCQNRVVVGLNHPGLLAEYVSVPGRFTWPAPPSIGIEDLVCVEPLTVARAAIRRGSAASTSRCLVVGAGSQGLLMVLALRAMGARVYVQEPHDGRAELALALGARAAAELGDAEIDVLFETSGVPQALGAGLEHLAAGGTAVLVGISSRPVDLTTAALVYRQHTLLGSLIYDHPVDFPSTIRALARDEIRPGVVLQARYPFREAAEAFASVAEVPGKAWISFDD</sequence>
<evidence type="ECO:0000313" key="7">
    <source>
        <dbReference type="EMBL" id="SFK56247.1"/>
    </source>
</evidence>
<accession>A0A1I4AJU6</accession>
<dbReference type="PANTHER" id="PTHR43401">
    <property type="entry name" value="L-THREONINE 3-DEHYDROGENASE"/>
    <property type="match status" value="1"/>
</dbReference>
<keyword evidence="4" id="KW-0560">Oxidoreductase</keyword>
<dbReference type="SUPFAM" id="SSF50129">
    <property type="entry name" value="GroES-like"/>
    <property type="match status" value="1"/>
</dbReference>
<dbReference type="PROSITE" id="PS00059">
    <property type="entry name" value="ADH_ZINC"/>
    <property type="match status" value="1"/>
</dbReference>
<dbReference type="InParanoid" id="A0A1I4AJU6"/>
<dbReference type="STRING" id="504800.SAMN04488085_102251"/>
<dbReference type="InterPro" id="IPR002328">
    <property type="entry name" value="ADH_Zn_CS"/>
</dbReference>
<dbReference type="AlphaFoldDB" id="A0A1I4AJU6"/>
<dbReference type="SUPFAM" id="SSF51735">
    <property type="entry name" value="NAD(P)-binding Rossmann-fold domains"/>
    <property type="match status" value="1"/>
</dbReference>
<keyword evidence="2 5" id="KW-0479">Metal-binding</keyword>
<evidence type="ECO:0000256" key="5">
    <source>
        <dbReference type="RuleBase" id="RU361277"/>
    </source>
</evidence>
<keyword evidence="8" id="KW-1185">Reference proteome</keyword>
<dbReference type="InterPro" id="IPR020843">
    <property type="entry name" value="ER"/>
</dbReference>
<dbReference type="Pfam" id="PF08240">
    <property type="entry name" value="ADH_N"/>
    <property type="match status" value="1"/>
</dbReference>